<keyword evidence="3" id="KW-0223">Dioxygenase</keyword>
<comment type="cofactor">
    <cofactor evidence="1">
        <name>L-ascorbate</name>
        <dbReference type="ChEBI" id="CHEBI:38290"/>
    </cofactor>
</comment>
<feature type="compositionally biased region" description="Polar residues" evidence="6">
    <location>
        <begin position="211"/>
        <end position="224"/>
    </location>
</feature>
<keyword evidence="4" id="KW-0560">Oxidoreductase</keyword>
<organism evidence="8">
    <name type="scientific">Rhizochromulina marina</name>
    <dbReference type="NCBI Taxonomy" id="1034831"/>
    <lineage>
        <taxon>Eukaryota</taxon>
        <taxon>Sar</taxon>
        <taxon>Stramenopiles</taxon>
        <taxon>Ochrophyta</taxon>
        <taxon>Dictyochophyceae</taxon>
        <taxon>Rhizochromulinales</taxon>
        <taxon>Rhizochromulina</taxon>
    </lineage>
</organism>
<dbReference type="GO" id="GO:0005506">
    <property type="term" value="F:iron ion binding"/>
    <property type="evidence" value="ECO:0007669"/>
    <property type="project" value="InterPro"/>
</dbReference>
<dbReference type="InterPro" id="IPR005123">
    <property type="entry name" value="Oxoglu/Fe-dep_dioxygenase_dom"/>
</dbReference>
<dbReference type="PROSITE" id="PS51471">
    <property type="entry name" value="FE2OG_OXY"/>
    <property type="match status" value="1"/>
</dbReference>
<dbReference type="AlphaFoldDB" id="A0A7S2W3G6"/>
<evidence type="ECO:0000256" key="1">
    <source>
        <dbReference type="ARBA" id="ARBA00001961"/>
    </source>
</evidence>
<feature type="compositionally biased region" description="Polar residues" evidence="6">
    <location>
        <begin position="233"/>
        <end position="245"/>
    </location>
</feature>
<evidence type="ECO:0000259" key="7">
    <source>
        <dbReference type="PROSITE" id="PS51471"/>
    </source>
</evidence>
<dbReference type="InterPro" id="IPR044862">
    <property type="entry name" value="Pro_4_hyd_alph_FE2OG_OXY"/>
</dbReference>
<evidence type="ECO:0000256" key="5">
    <source>
        <dbReference type="ARBA" id="ARBA00023004"/>
    </source>
</evidence>
<dbReference type="PANTHER" id="PTHR10869">
    <property type="entry name" value="PROLYL 4-HYDROXYLASE ALPHA SUBUNIT"/>
    <property type="match status" value="1"/>
</dbReference>
<dbReference type="Pfam" id="PF13640">
    <property type="entry name" value="2OG-FeII_Oxy_3"/>
    <property type="match status" value="1"/>
</dbReference>
<dbReference type="EMBL" id="HBHJ01004213">
    <property type="protein sequence ID" value="CAD9666089.1"/>
    <property type="molecule type" value="Transcribed_RNA"/>
</dbReference>
<evidence type="ECO:0000256" key="3">
    <source>
        <dbReference type="ARBA" id="ARBA00022964"/>
    </source>
</evidence>
<dbReference type="PANTHER" id="PTHR10869:SF226">
    <property type="entry name" value="PROLYL 4-HYDROXYLASE ALPHA SUBUNIT DOMAIN-CONTAINING PROTEIN"/>
    <property type="match status" value="1"/>
</dbReference>
<proteinExistence type="predicted"/>
<gene>
    <name evidence="8" type="ORF">RMAR1173_LOCUS2722</name>
</gene>
<dbReference type="GO" id="GO:0031418">
    <property type="term" value="F:L-ascorbic acid binding"/>
    <property type="evidence" value="ECO:0007669"/>
    <property type="project" value="InterPro"/>
</dbReference>
<dbReference type="SMART" id="SM00702">
    <property type="entry name" value="P4Hc"/>
    <property type="match status" value="1"/>
</dbReference>
<evidence type="ECO:0000256" key="6">
    <source>
        <dbReference type="SAM" id="MobiDB-lite"/>
    </source>
</evidence>
<protein>
    <recommendedName>
        <fullName evidence="7">Fe2OG dioxygenase domain-containing protein</fullName>
    </recommendedName>
</protein>
<keyword evidence="5" id="KW-0408">Iron</keyword>
<name>A0A7S2W3G6_9STRA</name>
<evidence type="ECO:0000313" key="8">
    <source>
        <dbReference type="EMBL" id="CAD9666089.1"/>
    </source>
</evidence>
<dbReference type="InterPro" id="IPR045054">
    <property type="entry name" value="P4HA-like"/>
</dbReference>
<evidence type="ECO:0000256" key="4">
    <source>
        <dbReference type="ARBA" id="ARBA00023002"/>
    </source>
</evidence>
<sequence>MKGVAVSWGSLAPAAALLALAMAVVIQFMLSPAGPPRVSPSPSSAQQPFSPFLHSTPLVDRIPVELVAAGSGPHTIVSSSVLTGDDLRAAVAAGDRFFNAVTGARVASWLALSQLYTETCGNREQQRSGGLEAPTQEDCTLRLLHHSSDSPVPFIWPPVRVGHRFQIDLSLPDQRLIELETLNEYPKVFYVHNFLDEEEVEALTSFAQSEENPYSLRPSTTGHKSWTEGGEGNVNSQRTSENGFDISSPTAIAVKRRAFELARLDGYDERLADGIQILRYKEQQAYVPHKDYFELRTSDDHNWDPRTGGSNRFATVFLYLSDVEEGGQTVFPRIPGSNSTAPLPREASILAAGTWEQQMTEACYSKFSVTPRLGDALLFYSQQPDGSLDPLSLHGGCPVLSGTKWAANVWIWNSCRYGVCVNQPPK</sequence>
<dbReference type="GO" id="GO:0005783">
    <property type="term" value="C:endoplasmic reticulum"/>
    <property type="evidence" value="ECO:0007669"/>
    <property type="project" value="TreeGrafter"/>
</dbReference>
<dbReference type="InterPro" id="IPR006620">
    <property type="entry name" value="Pro_4_hyd_alph"/>
</dbReference>
<evidence type="ECO:0000256" key="2">
    <source>
        <dbReference type="ARBA" id="ARBA00022723"/>
    </source>
</evidence>
<feature type="domain" description="Fe2OG dioxygenase" evidence="7">
    <location>
        <begin position="271"/>
        <end position="413"/>
    </location>
</feature>
<keyword evidence="2" id="KW-0479">Metal-binding</keyword>
<feature type="region of interest" description="Disordered" evidence="6">
    <location>
        <begin position="211"/>
        <end position="245"/>
    </location>
</feature>
<dbReference type="GO" id="GO:0004656">
    <property type="term" value="F:procollagen-proline 4-dioxygenase activity"/>
    <property type="evidence" value="ECO:0007669"/>
    <property type="project" value="TreeGrafter"/>
</dbReference>
<accession>A0A7S2W3G6</accession>
<reference evidence="8" key="1">
    <citation type="submission" date="2021-01" db="EMBL/GenBank/DDBJ databases">
        <authorList>
            <person name="Corre E."/>
            <person name="Pelletier E."/>
            <person name="Niang G."/>
            <person name="Scheremetjew M."/>
            <person name="Finn R."/>
            <person name="Kale V."/>
            <person name="Holt S."/>
            <person name="Cochrane G."/>
            <person name="Meng A."/>
            <person name="Brown T."/>
            <person name="Cohen L."/>
        </authorList>
    </citation>
    <scope>NUCLEOTIDE SEQUENCE</scope>
    <source>
        <strain evidence="8">CCMP1243</strain>
    </source>
</reference>
<dbReference type="Gene3D" id="2.60.120.620">
    <property type="entry name" value="q2cbj1_9rhob like domain"/>
    <property type="match status" value="1"/>
</dbReference>